<comment type="caution">
    <text evidence="2">The sequence shown here is derived from an EMBL/GenBank/DDBJ whole genome shotgun (WGS) entry which is preliminary data.</text>
</comment>
<reference evidence="2" key="1">
    <citation type="submission" date="2016-04" db="EMBL/GenBank/DDBJ databases">
        <authorList>
            <person name="Nguyen H.D."/>
            <person name="Samba Siva P."/>
            <person name="Cullis J."/>
            <person name="Levesque C.A."/>
            <person name="Hambleton S."/>
        </authorList>
    </citation>
    <scope>NUCLEOTIDE SEQUENCE</scope>
    <source>
        <strain evidence="2">DAOMC 236416</strain>
    </source>
</reference>
<evidence type="ECO:0000313" key="2">
    <source>
        <dbReference type="EMBL" id="KAE8260412.1"/>
    </source>
</evidence>
<protein>
    <submittedName>
        <fullName evidence="2">Uncharacterized protein</fullName>
    </submittedName>
</protein>
<keyword evidence="3" id="KW-1185">Reference proteome</keyword>
<dbReference type="AlphaFoldDB" id="A0A177TLE6"/>
<feature type="region of interest" description="Disordered" evidence="1">
    <location>
        <begin position="769"/>
        <end position="910"/>
    </location>
</feature>
<feature type="compositionally biased region" description="Acidic residues" evidence="1">
    <location>
        <begin position="889"/>
        <end position="910"/>
    </location>
</feature>
<dbReference type="PANTHER" id="PTHR34105:SF1">
    <property type="entry name" value="PROLINE-, GLUTAMIC ACID- AND LEUCINE-RICH PROTEIN 1"/>
    <property type="match status" value="1"/>
</dbReference>
<dbReference type="GO" id="GO:0006364">
    <property type="term" value="P:rRNA processing"/>
    <property type="evidence" value="ECO:0007669"/>
    <property type="project" value="TreeGrafter"/>
</dbReference>
<feature type="compositionally biased region" description="Polar residues" evidence="1">
    <location>
        <begin position="862"/>
        <end position="880"/>
    </location>
</feature>
<gene>
    <name evidence="2" type="ORF">A4X13_0g353</name>
</gene>
<feature type="compositionally biased region" description="Acidic residues" evidence="1">
    <location>
        <begin position="847"/>
        <end position="856"/>
    </location>
</feature>
<dbReference type="PANTHER" id="PTHR34105">
    <property type="entry name" value="PROLINE-, GLUTAMIC ACID- AND LEUCINE-RICH PROTEIN 1"/>
    <property type="match status" value="1"/>
</dbReference>
<organism evidence="2 3">
    <name type="scientific">Tilletia indica</name>
    <dbReference type="NCBI Taxonomy" id="43049"/>
    <lineage>
        <taxon>Eukaryota</taxon>
        <taxon>Fungi</taxon>
        <taxon>Dikarya</taxon>
        <taxon>Basidiomycota</taxon>
        <taxon>Ustilaginomycotina</taxon>
        <taxon>Exobasidiomycetes</taxon>
        <taxon>Tilletiales</taxon>
        <taxon>Tilletiaceae</taxon>
        <taxon>Tilletia</taxon>
    </lineage>
</organism>
<evidence type="ECO:0000256" key="1">
    <source>
        <dbReference type="SAM" id="MobiDB-lite"/>
    </source>
</evidence>
<proteinExistence type="predicted"/>
<feature type="compositionally biased region" description="Basic and acidic residues" evidence="1">
    <location>
        <begin position="814"/>
        <end position="836"/>
    </location>
</feature>
<dbReference type="EMBL" id="LWDF02000011">
    <property type="protein sequence ID" value="KAE8260412.1"/>
    <property type="molecule type" value="Genomic_DNA"/>
</dbReference>
<accession>A0A177TLE6</accession>
<dbReference type="GO" id="GO:0005634">
    <property type="term" value="C:nucleus"/>
    <property type="evidence" value="ECO:0007669"/>
    <property type="project" value="TreeGrafter"/>
</dbReference>
<evidence type="ECO:0000313" key="3">
    <source>
        <dbReference type="Proteomes" id="UP000077521"/>
    </source>
</evidence>
<name>A0A177TLE6_9BASI</name>
<reference evidence="2" key="2">
    <citation type="journal article" date="2019" name="IMA Fungus">
        <title>Genome sequencing and comparison of five Tilletia species to identify candidate genes for the detection of regulated species infecting wheat.</title>
        <authorList>
            <person name="Nguyen H.D.T."/>
            <person name="Sultana T."/>
            <person name="Kesanakurti P."/>
            <person name="Hambleton S."/>
        </authorList>
    </citation>
    <scope>NUCLEOTIDE SEQUENCE</scope>
    <source>
        <strain evidence="2">DAOMC 236416</strain>
    </source>
</reference>
<dbReference type="Proteomes" id="UP000077521">
    <property type="component" value="Unassembled WGS sequence"/>
</dbReference>
<sequence length="910" mass="96301">MALAMATSDIRMQQQQLSHLLEVLETTSTDALKSGSPSSIAALGLTVAQIRQSGVLSRLSSTAIAGGSDSAASTLQKLVVRSTSLIGTNFARADGPSSQLRGYLIAYEIADQTEFEIWESSAAAWAQSAVNLCGSATFQTPAVLLRAATQLLDAHILGGPAGQRLDYSRQVVLPNAPKFGAGLTRLAEMHVGAESHERNEALLVDLFVCLTAQVHRLPNIYRPYTARMHEITVKVLLEDIASNTPTFTTLHAAAARLLIALHLTGASNASAARRSGSANAPKSTQAQLWNATVGSVLRTMNDAASACTSTFNRIDKNALQQSGDRLSLNIPAEDEHTLHAGLVSTFVRLNGILHVMLSYPTLAPVPIPAAAILAGASELLSLSPQTRMKPGSDGSLHSLQQADLATLQMASMSLVAVTISACQEGAQPYSASVLATLTNFVQRKITDSNLRRHAFRTISVLLGVGSIRHGSNEVPTSRLSIDPAGRVLTRLAQACLAEVSRLFTSAPPRATQQANGDADGSSRKVKRQRVFESSDLLGQGTQGGPFGGKTAEDFESAAAAVNIFKSIYAHLSSNLRPAHADLSQTGVLLLIALSELLLNGNGMGGASVSAEAALEHARVQLAETTMTALSQVLSMASGRLLSLAASRTWTVLQMGRRSPSTSIRAAALEGLSVLDQIVHPRIPSLLPLRLASEEDIGNEAAQWGDEERKIGQAEMDDVRGVSEREAMKMVLDVVPALATEQTDSARNAIAEPVASKQTSHNLTASDSHHAMLHHHHSHGQGGQFTAGRASPDPVKPLHRPSTPRIGSPSPVRKAFPERAEEQRAPETPSKRAREVMVADVEAVSAGDQDEDVEDEGEGMRLGTQSTAVPLQGQSAQNGLQQAMPLGGADDSDEDEDMPQIDMGSDEEGEN</sequence>